<keyword evidence="4" id="KW-1003">Cell membrane</keyword>
<keyword evidence="6 8" id="KW-1133">Transmembrane helix</keyword>
<evidence type="ECO:0000256" key="7">
    <source>
        <dbReference type="ARBA" id="ARBA00023136"/>
    </source>
</evidence>
<feature type="transmembrane region" description="Helical" evidence="8">
    <location>
        <begin position="176"/>
        <end position="196"/>
    </location>
</feature>
<evidence type="ECO:0000256" key="5">
    <source>
        <dbReference type="ARBA" id="ARBA00022692"/>
    </source>
</evidence>
<evidence type="ECO:0000256" key="6">
    <source>
        <dbReference type="ARBA" id="ARBA00022989"/>
    </source>
</evidence>
<evidence type="ECO:0000313" key="10">
    <source>
        <dbReference type="Proteomes" id="UP000253941"/>
    </source>
</evidence>
<evidence type="ECO:0000256" key="1">
    <source>
        <dbReference type="ARBA" id="ARBA00004651"/>
    </source>
</evidence>
<comment type="caution">
    <text evidence="8">Lacks conserved residue(s) required for the propagation of feature annotation.</text>
</comment>
<keyword evidence="10" id="KW-1185">Reference proteome</keyword>
<feature type="transmembrane region" description="Helical" evidence="8">
    <location>
        <begin position="372"/>
        <end position="396"/>
    </location>
</feature>
<dbReference type="PANTHER" id="PTHR30003">
    <property type="entry name" value="L-LACTATE PERMEASE"/>
    <property type="match status" value="1"/>
</dbReference>
<dbReference type="EMBL" id="QPMH01000012">
    <property type="protein sequence ID" value="RDD61433.1"/>
    <property type="molecule type" value="Genomic_DNA"/>
</dbReference>
<keyword evidence="7 8" id="KW-0472">Membrane</keyword>
<comment type="caution">
    <text evidence="9">The sequence shown here is derived from an EMBL/GenBank/DDBJ whole genome shotgun (WGS) entry which is preliminary data.</text>
</comment>
<proteinExistence type="inferred from homology"/>
<keyword evidence="3 8" id="KW-0813">Transport</keyword>
<reference evidence="9 10" key="1">
    <citation type="submission" date="2018-07" db="EMBL/GenBank/DDBJ databases">
        <title>Venubactetium sediminum gen. nov., sp. nov., isolated from a marine solar saltern.</title>
        <authorList>
            <person name="Wang S."/>
        </authorList>
    </citation>
    <scope>NUCLEOTIDE SEQUENCE [LARGE SCALE GENOMIC DNA]</scope>
    <source>
        <strain evidence="9 10">WD2A32</strain>
    </source>
</reference>
<evidence type="ECO:0000256" key="8">
    <source>
        <dbReference type="RuleBase" id="RU365092"/>
    </source>
</evidence>
<dbReference type="Proteomes" id="UP000253941">
    <property type="component" value="Unassembled WGS sequence"/>
</dbReference>
<dbReference type="GO" id="GO:0015129">
    <property type="term" value="F:lactate transmembrane transporter activity"/>
    <property type="evidence" value="ECO:0007669"/>
    <property type="project" value="UniProtKB-UniRule"/>
</dbReference>
<feature type="transmembrane region" description="Helical" evidence="8">
    <location>
        <begin position="101"/>
        <end position="122"/>
    </location>
</feature>
<comment type="function">
    <text evidence="8">Uptake of L-lactate across the membrane. Can also transport D-lactate and glycolate.</text>
</comment>
<evidence type="ECO:0000256" key="2">
    <source>
        <dbReference type="ARBA" id="ARBA00010100"/>
    </source>
</evidence>
<dbReference type="GO" id="GO:0005886">
    <property type="term" value="C:plasma membrane"/>
    <property type="evidence" value="ECO:0007669"/>
    <property type="project" value="UniProtKB-SubCell"/>
</dbReference>
<evidence type="ECO:0000256" key="3">
    <source>
        <dbReference type="ARBA" id="ARBA00022448"/>
    </source>
</evidence>
<name>A0A369T7Y9_9PROT</name>
<dbReference type="InterPro" id="IPR003804">
    <property type="entry name" value="Lactate_perm"/>
</dbReference>
<dbReference type="AlphaFoldDB" id="A0A369T7Y9"/>
<feature type="transmembrane region" description="Helical" evidence="8">
    <location>
        <begin position="261"/>
        <end position="281"/>
    </location>
</feature>
<comment type="subcellular location">
    <subcellularLocation>
        <location evidence="8">Cell inner membrane</location>
        <topology evidence="8">Multi-pass membrane protein</topology>
    </subcellularLocation>
    <subcellularLocation>
        <location evidence="1">Cell membrane</location>
        <topology evidence="1">Multi-pass membrane protein</topology>
    </subcellularLocation>
</comment>
<feature type="transmembrane region" description="Helical" evidence="8">
    <location>
        <begin position="342"/>
        <end position="360"/>
    </location>
</feature>
<accession>A0A369T7Y9</accession>
<feature type="transmembrane region" description="Helical" evidence="8">
    <location>
        <begin position="58"/>
        <end position="80"/>
    </location>
</feature>
<dbReference type="Pfam" id="PF02652">
    <property type="entry name" value="Lactate_perm"/>
    <property type="match status" value="2"/>
</dbReference>
<gene>
    <name evidence="9" type="ORF">DRB17_13225</name>
</gene>
<dbReference type="GO" id="GO:0015295">
    <property type="term" value="F:solute:proton symporter activity"/>
    <property type="evidence" value="ECO:0007669"/>
    <property type="project" value="TreeGrafter"/>
</dbReference>
<protein>
    <recommendedName>
        <fullName evidence="8">L-lactate permease</fullName>
    </recommendedName>
</protein>
<feature type="transmembrane region" description="Helical" evidence="8">
    <location>
        <begin position="465"/>
        <end position="484"/>
    </location>
</feature>
<evidence type="ECO:0000313" key="9">
    <source>
        <dbReference type="EMBL" id="RDD61433.1"/>
    </source>
</evidence>
<feature type="transmembrane region" description="Helical" evidence="8">
    <location>
        <begin position="152"/>
        <end position="170"/>
    </location>
</feature>
<organism evidence="9 10">
    <name type="scientific">Ferruginivarius sediminum</name>
    <dbReference type="NCBI Taxonomy" id="2661937"/>
    <lineage>
        <taxon>Bacteria</taxon>
        <taxon>Pseudomonadati</taxon>
        <taxon>Pseudomonadota</taxon>
        <taxon>Alphaproteobacteria</taxon>
        <taxon>Rhodospirillales</taxon>
        <taxon>Rhodospirillaceae</taxon>
        <taxon>Ferruginivarius</taxon>
    </lineage>
</organism>
<feature type="transmembrane region" description="Helical" evidence="8">
    <location>
        <begin position="208"/>
        <end position="224"/>
    </location>
</feature>
<dbReference type="PANTHER" id="PTHR30003:SF0">
    <property type="entry name" value="GLYCOLATE PERMEASE GLCA-RELATED"/>
    <property type="match status" value="1"/>
</dbReference>
<comment type="similarity">
    <text evidence="2 8">Belongs to the lactate permease family.</text>
</comment>
<keyword evidence="8" id="KW-0997">Cell inner membrane</keyword>
<feature type="transmembrane region" description="Helical" evidence="8">
    <location>
        <begin position="301"/>
        <end position="322"/>
    </location>
</feature>
<keyword evidence="5 8" id="KW-0812">Transmembrane</keyword>
<evidence type="ECO:0000256" key="4">
    <source>
        <dbReference type="ARBA" id="ARBA00022475"/>
    </source>
</evidence>
<sequence length="485" mass="49818">MLWGYAAPTVLVIVLLASRQVSSLTAGIAGLAATIPPAVLALPDGQGTMAVLALESGKGAWLAWHAIAVILAGLFFHEVGRIVTRQRGEDAASTEYSHRRLFAACFLLGPFFEAAVGFGVGLVIVVPTLLRLGLAPIWAAVFGLYSQAMVPWGAMAIGSTVGAGLAGLPADVAGVATVAVEVPVLVALLLAFWWLVGRIGARPGLNAILDDVGWLAAICAGLYLTNRYIALESGAIVTCGILLPLRFFRDERPDLAAWQSLIARAAPYLALTGLVLLTRAAEPVEAWLRAASTLQPFADSLGFALLHHVSVLILVVAIGNGLAHGLGARLWREAAVAAWRAAWRPAAVTLVFVVMGRLTGASGMAGAMTETLVAAAGGTAVLASPAMGGLAGFLTGSNVASNAIMMPLQAQIAAHTGHPLTWLAAIQIASGNALTMFSPIRIAMGAALIGQPGGESEIYRRSLPMAAAVAAALFAFAAGVWALAG</sequence>